<reference evidence="7" key="1">
    <citation type="submission" date="2024-02" db="EMBL/GenBank/DDBJ databases">
        <authorList>
            <consortium name="Clinical and Environmental Microbiology Branch: Whole genome sequencing antimicrobial resistance pathogens in the healthcare setting"/>
        </authorList>
    </citation>
    <scope>NUCLEOTIDE SEQUENCE</scope>
    <source>
        <strain evidence="7">2021GO-0154</strain>
    </source>
</reference>
<dbReference type="InterPro" id="IPR036316">
    <property type="entry name" value="Pili_assmbl_chap_C_dom_sf"/>
</dbReference>
<dbReference type="GO" id="GO:0071555">
    <property type="term" value="P:cell wall organization"/>
    <property type="evidence" value="ECO:0007669"/>
    <property type="project" value="InterPro"/>
</dbReference>
<dbReference type="Pfam" id="PF00345">
    <property type="entry name" value="PapD_N"/>
    <property type="match status" value="1"/>
</dbReference>
<dbReference type="NCBIfam" id="NF007392">
    <property type="entry name" value="PRK09918.1"/>
    <property type="match status" value="1"/>
</dbReference>
<dbReference type="EMBL" id="ABMABF030000003">
    <property type="protein sequence ID" value="EMJ5133607.1"/>
    <property type="molecule type" value="Genomic_DNA"/>
</dbReference>
<dbReference type="PRINTS" id="PR00969">
    <property type="entry name" value="CHAPERONPILI"/>
</dbReference>
<evidence type="ECO:0000256" key="5">
    <source>
        <dbReference type="ARBA" id="ARBA00023186"/>
    </source>
</evidence>
<gene>
    <name evidence="7" type="ORF">RG298_001294</name>
</gene>
<dbReference type="InterPro" id="IPR001829">
    <property type="entry name" value="Pili_assmbl_chaperone_bac"/>
</dbReference>
<accession>A0AAI9DAD9</accession>
<dbReference type="Gene3D" id="2.60.40.10">
    <property type="entry name" value="Immunoglobulins"/>
    <property type="match status" value="2"/>
</dbReference>
<evidence type="ECO:0000256" key="4">
    <source>
        <dbReference type="ARBA" id="ARBA00022764"/>
    </source>
</evidence>
<comment type="caution">
    <text evidence="7">The sequence shown here is derived from an EMBL/GenBank/DDBJ whole genome shotgun (WGS) entry which is preliminary data.</text>
</comment>
<name>A0AAI9DAD9_PROST</name>
<dbReference type="InterPro" id="IPR008962">
    <property type="entry name" value="PapD-like_sf"/>
</dbReference>
<evidence type="ECO:0000256" key="2">
    <source>
        <dbReference type="ARBA" id="ARBA00007399"/>
    </source>
</evidence>
<dbReference type="SUPFAM" id="SSF49354">
    <property type="entry name" value="PapD-like"/>
    <property type="match status" value="1"/>
</dbReference>
<dbReference type="GO" id="GO:0030288">
    <property type="term" value="C:outer membrane-bounded periplasmic space"/>
    <property type="evidence" value="ECO:0007669"/>
    <property type="project" value="InterPro"/>
</dbReference>
<dbReference type="InterPro" id="IPR016147">
    <property type="entry name" value="Pili_assmbl_chaperone_N"/>
</dbReference>
<evidence type="ECO:0000256" key="3">
    <source>
        <dbReference type="ARBA" id="ARBA00022729"/>
    </source>
</evidence>
<dbReference type="SUPFAM" id="SSF49584">
    <property type="entry name" value="Periplasmic chaperone C-domain"/>
    <property type="match status" value="1"/>
</dbReference>
<dbReference type="PANTHER" id="PTHR30251">
    <property type="entry name" value="PILUS ASSEMBLY CHAPERONE"/>
    <property type="match status" value="1"/>
</dbReference>
<protein>
    <submittedName>
        <fullName evidence="7">Fimbria/pilus periplasmic chaperone</fullName>
    </submittedName>
</protein>
<keyword evidence="5" id="KW-0143">Chaperone</keyword>
<comment type="similarity">
    <text evidence="2">Belongs to the periplasmic pilus chaperone family.</text>
</comment>
<comment type="subcellular location">
    <subcellularLocation>
        <location evidence="1">Periplasm</location>
    </subcellularLocation>
</comment>
<keyword evidence="3" id="KW-0732">Signal</keyword>
<dbReference type="AlphaFoldDB" id="A0AAI9DAD9"/>
<evidence type="ECO:0000313" key="7">
    <source>
        <dbReference type="EMBL" id="EMJ5133607.1"/>
    </source>
</evidence>
<evidence type="ECO:0000256" key="1">
    <source>
        <dbReference type="ARBA" id="ARBA00004418"/>
    </source>
</evidence>
<sequence>MFLPITSVWAAGMVPQSSIVVIEESDGEGNIDIKNTDKYPSLLITKIEDLEDDKEELITVYPPVARVEGNEIQTVRFLITSKTPLKTERLKRVTFEGVPPKNGELEKEINVTFKQNLPVIIRPAGLAQNLTPWEGLTWEYKNNQFIVTNPSPYIVRFISPNITVLPSGQKLTLPKSYILPHQSFNLSGNENVNIKNADKIRFYPATTWGFSTDKYYDAALVR</sequence>
<feature type="domain" description="Pili assembly chaperone N-terminal" evidence="6">
    <location>
        <begin position="12"/>
        <end position="126"/>
    </location>
</feature>
<organism evidence="7">
    <name type="scientific">Providencia stuartii</name>
    <dbReference type="NCBI Taxonomy" id="588"/>
    <lineage>
        <taxon>Bacteria</taxon>
        <taxon>Pseudomonadati</taxon>
        <taxon>Pseudomonadota</taxon>
        <taxon>Gammaproteobacteria</taxon>
        <taxon>Enterobacterales</taxon>
        <taxon>Morganellaceae</taxon>
        <taxon>Providencia</taxon>
    </lineage>
</organism>
<evidence type="ECO:0000259" key="6">
    <source>
        <dbReference type="Pfam" id="PF00345"/>
    </source>
</evidence>
<keyword evidence="4" id="KW-0574">Periplasm</keyword>
<dbReference type="InterPro" id="IPR050643">
    <property type="entry name" value="Periplasmic_pilus_chap"/>
</dbReference>
<dbReference type="InterPro" id="IPR013783">
    <property type="entry name" value="Ig-like_fold"/>
</dbReference>
<dbReference type="PANTHER" id="PTHR30251:SF3">
    <property type="entry name" value="FIMBRIAL CHAPARONE PROTEIN"/>
    <property type="match status" value="1"/>
</dbReference>
<proteinExistence type="inferred from homology"/>